<evidence type="ECO:0000259" key="1">
    <source>
        <dbReference type="Pfam" id="PF01261"/>
    </source>
</evidence>
<dbReference type="Gene3D" id="3.20.20.150">
    <property type="entry name" value="Divalent-metal-dependent TIM barrel enzymes"/>
    <property type="match status" value="1"/>
</dbReference>
<proteinExistence type="predicted"/>
<dbReference type="KEGG" id="svp:Pan189_04230"/>
<keyword evidence="2" id="KW-0413">Isomerase</keyword>
<name>A0A517QWX3_9PLAN</name>
<dbReference type="PANTHER" id="PTHR12110:SF53">
    <property type="entry name" value="BLR5974 PROTEIN"/>
    <property type="match status" value="1"/>
</dbReference>
<reference evidence="2 3" key="1">
    <citation type="submission" date="2019-02" db="EMBL/GenBank/DDBJ databases">
        <title>Deep-cultivation of Planctomycetes and their phenomic and genomic characterization uncovers novel biology.</title>
        <authorList>
            <person name="Wiegand S."/>
            <person name="Jogler M."/>
            <person name="Boedeker C."/>
            <person name="Pinto D."/>
            <person name="Vollmers J."/>
            <person name="Rivas-Marin E."/>
            <person name="Kohn T."/>
            <person name="Peeters S.H."/>
            <person name="Heuer A."/>
            <person name="Rast P."/>
            <person name="Oberbeckmann S."/>
            <person name="Bunk B."/>
            <person name="Jeske O."/>
            <person name="Meyerdierks A."/>
            <person name="Storesund J.E."/>
            <person name="Kallscheuer N."/>
            <person name="Luecker S."/>
            <person name="Lage O.M."/>
            <person name="Pohl T."/>
            <person name="Merkel B.J."/>
            <person name="Hornburger P."/>
            <person name="Mueller R.-W."/>
            <person name="Bruemmer F."/>
            <person name="Labrenz M."/>
            <person name="Spormann A.M."/>
            <person name="Op den Camp H."/>
            <person name="Overmann J."/>
            <person name="Amann R."/>
            <person name="Jetten M.S.M."/>
            <person name="Mascher T."/>
            <person name="Medema M.H."/>
            <person name="Devos D.P."/>
            <person name="Kaster A.-K."/>
            <person name="Ovreas L."/>
            <person name="Rohde M."/>
            <person name="Galperin M.Y."/>
            <person name="Jogler C."/>
        </authorList>
    </citation>
    <scope>NUCLEOTIDE SEQUENCE [LARGE SCALE GENOMIC DNA]</scope>
    <source>
        <strain evidence="2 3">Pan189</strain>
    </source>
</reference>
<accession>A0A517QWX3</accession>
<dbReference type="SUPFAM" id="SSF51658">
    <property type="entry name" value="Xylose isomerase-like"/>
    <property type="match status" value="1"/>
</dbReference>
<dbReference type="OrthoDB" id="256906at2"/>
<dbReference type="InterPro" id="IPR036237">
    <property type="entry name" value="Xyl_isomerase-like_sf"/>
</dbReference>
<keyword evidence="3" id="KW-1185">Reference proteome</keyword>
<dbReference type="Proteomes" id="UP000317318">
    <property type="component" value="Chromosome"/>
</dbReference>
<organism evidence="2 3">
    <name type="scientific">Stratiformator vulcanicus</name>
    <dbReference type="NCBI Taxonomy" id="2527980"/>
    <lineage>
        <taxon>Bacteria</taxon>
        <taxon>Pseudomonadati</taxon>
        <taxon>Planctomycetota</taxon>
        <taxon>Planctomycetia</taxon>
        <taxon>Planctomycetales</taxon>
        <taxon>Planctomycetaceae</taxon>
        <taxon>Stratiformator</taxon>
    </lineage>
</organism>
<gene>
    <name evidence="2" type="ORF">Pan189_04230</name>
</gene>
<feature type="domain" description="Xylose isomerase-like TIM barrel" evidence="1">
    <location>
        <begin position="69"/>
        <end position="287"/>
    </location>
</feature>
<dbReference type="Pfam" id="PF01261">
    <property type="entry name" value="AP_endonuc_2"/>
    <property type="match status" value="1"/>
</dbReference>
<evidence type="ECO:0000313" key="2">
    <source>
        <dbReference type="EMBL" id="QDT36068.1"/>
    </source>
</evidence>
<sequence length="359" mass="40107">MNRRHFFKTGAAASLLAGYPRIATIANAKEESRVTTSMGLVIYTRKRLREATRDRASGYDLYHPATFLEHCHTLGVGGIQAELSRLDESAAEKLRQQAQDYSMYIEGITRPPKDAGDIGRFRKDISIARRAGALAVRTTIIPGRRYEQFQTLDQFKAAEKRGESMLKLAAPVVEQLQVPLAVENHKDQRVDERVGLMKRIDSKFIGVCLDTGNNLALVDDPLAAVEAFAPWAHSVHLKDQGVKPYEEGFLLADVPLGEGCLPLESIVSHVRRVKPDVRFSLEMITRDPLKVPCLTPEYWATMPHVPGADVAKVLSMVRERSSEIFSPVDALSLADRAELENRHIEISKHYAAETLKLTR</sequence>
<dbReference type="GO" id="GO:0016853">
    <property type="term" value="F:isomerase activity"/>
    <property type="evidence" value="ECO:0007669"/>
    <property type="project" value="UniProtKB-KW"/>
</dbReference>
<dbReference type="InterPro" id="IPR050312">
    <property type="entry name" value="IolE/XylAMocC-like"/>
</dbReference>
<protein>
    <submittedName>
        <fullName evidence="2">Xylose isomerase-like TIM barrel</fullName>
    </submittedName>
</protein>
<dbReference type="InterPro" id="IPR013022">
    <property type="entry name" value="Xyl_isomerase-like_TIM-brl"/>
</dbReference>
<dbReference type="PANTHER" id="PTHR12110">
    <property type="entry name" value="HYDROXYPYRUVATE ISOMERASE"/>
    <property type="match status" value="1"/>
</dbReference>
<evidence type="ECO:0000313" key="3">
    <source>
        <dbReference type="Proteomes" id="UP000317318"/>
    </source>
</evidence>
<dbReference type="AlphaFoldDB" id="A0A517QWX3"/>
<dbReference type="EMBL" id="CP036268">
    <property type="protein sequence ID" value="QDT36068.1"/>
    <property type="molecule type" value="Genomic_DNA"/>
</dbReference>
<dbReference type="RefSeq" id="WP_145362301.1">
    <property type="nucleotide sequence ID" value="NZ_CP036268.1"/>
</dbReference>